<evidence type="ECO:0000256" key="1">
    <source>
        <dbReference type="SAM" id="SignalP"/>
    </source>
</evidence>
<proteinExistence type="predicted"/>
<accession>A0ABR6ZRM2</accession>
<name>A0ABR6ZRM2_9BURK</name>
<keyword evidence="1" id="KW-0732">Signal</keyword>
<protein>
    <submittedName>
        <fullName evidence="2">Uncharacterized protein</fullName>
    </submittedName>
</protein>
<organism evidence="2 3">
    <name type="scientific">Undibacterium hunanense</name>
    <dbReference type="NCBI Taxonomy" id="2762292"/>
    <lineage>
        <taxon>Bacteria</taxon>
        <taxon>Pseudomonadati</taxon>
        <taxon>Pseudomonadota</taxon>
        <taxon>Betaproteobacteria</taxon>
        <taxon>Burkholderiales</taxon>
        <taxon>Oxalobacteraceae</taxon>
        <taxon>Undibacterium</taxon>
    </lineage>
</organism>
<feature type="chain" id="PRO_5046068485" evidence="1">
    <location>
        <begin position="24"/>
        <end position="127"/>
    </location>
</feature>
<gene>
    <name evidence="2" type="ORF">H8L32_11925</name>
</gene>
<dbReference type="EMBL" id="JACOGF010000005">
    <property type="protein sequence ID" value="MBC3918188.1"/>
    <property type="molecule type" value="Genomic_DNA"/>
</dbReference>
<dbReference type="Proteomes" id="UP000650424">
    <property type="component" value="Unassembled WGS sequence"/>
</dbReference>
<sequence length="127" mass="13427">MKSTWRYLIACLLLVLLPLQGFAVASRMACAMDMPVSQAVASAADNEHCQPEMSKQTDAKSVHDGVGKTTSAHGNCKSSAPCCMGIALMPAVQGMVFIPFHSDAQSLPVSLPASVSPAMLERPPRLI</sequence>
<evidence type="ECO:0000313" key="3">
    <source>
        <dbReference type="Proteomes" id="UP000650424"/>
    </source>
</evidence>
<evidence type="ECO:0000313" key="2">
    <source>
        <dbReference type="EMBL" id="MBC3918188.1"/>
    </source>
</evidence>
<dbReference type="RefSeq" id="WP_186947452.1">
    <property type="nucleotide sequence ID" value="NZ_JACOGF010000005.1"/>
</dbReference>
<comment type="caution">
    <text evidence="2">The sequence shown here is derived from an EMBL/GenBank/DDBJ whole genome shotgun (WGS) entry which is preliminary data.</text>
</comment>
<reference evidence="2 3" key="1">
    <citation type="submission" date="2020-08" db="EMBL/GenBank/DDBJ databases">
        <title>Novel species isolated from subtropical streams in China.</title>
        <authorList>
            <person name="Lu H."/>
        </authorList>
    </citation>
    <scope>NUCLEOTIDE SEQUENCE [LARGE SCALE GENOMIC DNA]</scope>
    <source>
        <strain evidence="2 3">CY18W</strain>
    </source>
</reference>
<keyword evidence="3" id="KW-1185">Reference proteome</keyword>
<feature type="signal peptide" evidence="1">
    <location>
        <begin position="1"/>
        <end position="23"/>
    </location>
</feature>